<reference evidence="1 2" key="1">
    <citation type="submission" date="2017-09" db="EMBL/GenBank/DDBJ databases">
        <title>Depth-based differentiation of microbial function through sediment-hosted aquifers and enrichment of novel symbionts in the deep terrestrial subsurface.</title>
        <authorList>
            <person name="Probst A.J."/>
            <person name="Ladd B."/>
            <person name="Jarett J.K."/>
            <person name="Geller-Mcgrath D.E."/>
            <person name="Sieber C.M."/>
            <person name="Emerson J.B."/>
            <person name="Anantharaman K."/>
            <person name="Thomas B.C."/>
            <person name="Malmstrom R."/>
            <person name="Stieglmeier M."/>
            <person name="Klingl A."/>
            <person name="Woyke T."/>
            <person name="Ryan C.M."/>
            <person name="Banfield J.F."/>
        </authorList>
    </citation>
    <scope>NUCLEOTIDE SEQUENCE [LARGE SCALE GENOMIC DNA]</scope>
    <source>
        <strain evidence="1">CG22_combo_CG10-13_8_21_14_all_34_12</strain>
    </source>
</reference>
<comment type="caution">
    <text evidence="1">The sequence shown here is derived from an EMBL/GenBank/DDBJ whole genome shotgun (WGS) entry which is preliminary data.</text>
</comment>
<sequence>MDTTNLQIPIRRDLKIAATEAALEQGFSSLQEAVRVFINKMAKKTIDVVFTPRTIKLSPKAIKRYNRISEDIEKGIGIYEAKDVDDLMRQLNS</sequence>
<name>A0A2H0C2S6_9BACT</name>
<protein>
    <recommendedName>
        <fullName evidence="3">Type II toxin-antitoxin system antitoxin, RelB/DinJ family</fullName>
    </recommendedName>
</protein>
<evidence type="ECO:0008006" key="3">
    <source>
        <dbReference type="Google" id="ProtNLM"/>
    </source>
</evidence>
<accession>A0A2H0C2S6</accession>
<dbReference type="EMBL" id="PCTC01000023">
    <property type="protein sequence ID" value="PIP63670.1"/>
    <property type="molecule type" value="Genomic_DNA"/>
</dbReference>
<evidence type="ECO:0000313" key="2">
    <source>
        <dbReference type="Proteomes" id="UP000229699"/>
    </source>
</evidence>
<gene>
    <name evidence="1" type="ORF">COW97_01240</name>
</gene>
<organism evidence="1 2">
    <name type="scientific">Candidatus Roizmanbacteria bacterium CG22_combo_CG10-13_8_21_14_all_34_12</name>
    <dbReference type="NCBI Taxonomy" id="1974860"/>
    <lineage>
        <taxon>Bacteria</taxon>
        <taxon>Candidatus Roizmaniibacteriota</taxon>
    </lineage>
</organism>
<dbReference type="Proteomes" id="UP000229699">
    <property type="component" value="Unassembled WGS sequence"/>
</dbReference>
<dbReference type="AlphaFoldDB" id="A0A2H0C2S6"/>
<proteinExistence type="predicted"/>
<evidence type="ECO:0000313" key="1">
    <source>
        <dbReference type="EMBL" id="PIP63670.1"/>
    </source>
</evidence>